<dbReference type="KEGG" id="npz:ACX27_22010"/>
<reference evidence="4" key="1">
    <citation type="submission" date="2015-07" db="EMBL/GenBank/DDBJ databases">
        <title>Genome Of Nitrogen-Fixing Cyanobacterium Nostoc piscinale CENA21 From Solimoes/Amazon River Floodplain Sediments And Comparative Genomics To Uncover Biosynthetic Natural Products Potential.</title>
        <authorList>
            <person name="Leao T.F."/>
            <person name="Leao P.N."/>
            <person name="Guimaraes P.I."/>
            <person name="de Melo A.G.C."/>
            <person name="Ramos R.T.J."/>
            <person name="Silva A."/>
            <person name="Fiore M.F."/>
            <person name="Schneider M.P.C."/>
        </authorList>
    </citation>
    <scope>NUCLEOTIDE SEQUENCE [LARGE SCALE GENOMIC DNA]</scope>
    <source>
        <strain evidence="4">CENA21</strain>
    </source>
</reference>
<dbReference type="PATRIC" id="fig|224013.5.peg.5280"/>
<name>A0A0M4TZF3_9NOSO</name>
<dbReference type="InterPro" id="IPR036397">
    <property type="entry name" value="RNaseH_sf"/>
</dbReference>
<accession>A0A0M4TZF3</accession>
<organism evidence="3 4">
    <name type="scientific">Nostoc piscinale CENA21</name>
    <dbReference type="NCBI Taxonomy" id="224013"/>
    <lineage>
        <taxon>Bacteria</taxon>
        <taxon>Bacillati</taxon>
        <taxon>Cyanobacteriota</taxon>
        <taxon>Cyanophyceae</taxon>
        <taxon>Nostocales</taxon>
        <taxon>Nostocaceae</taxon>
        <taxon>Nostoc</taxon>
    </lineage>
</organism>
<keyword evidence="4" id="KW-1185">Reference proteome</keyword>
<dbReference type="PANTHER" id="PTHR46564:SF1">
    <property type="entry name" value="TRANSPOSASE"/>
    <property type="match status" value="1"/>
</dbReference>
<evidence type="ECO:0000313" key="4">
    <source>
        <dbReference type="Proteomes" id="UP000062645"/>
    </source>
</evidence>
<protein>
    <submittedName>
        <fullName evidence="3">Transposase</fullName>
    </submittedName>
</protein>
<dbReference type="KEGG" id="npz:ACX27_24015"/>
<dbReference type="PANTHER" id="PTHR46564">
    <property type="entry name" value="TRANSPOSASE"/>
    <property type="match status" value="1"/>
</dbReference>
<dbReference type="EMBL" id="CP012036">
    <property type="protein sequence ID" value="ALF56531.1"/>
    <property type="molecule type" value="Genomic_DNA"/>
</dbReference>
<evidence type="ECO:0000313" key="3">
    <source>
        <dbReference type="EMBL" id="ALF56531.1"/>
    </source>
</evidence>
<evidence type="ECO:0000259" key="1">
    <source>
        <dbReference type="Pfam" id="PF13358"/>
    </source>
</evidence>
<dbReference type="Pfam" id="PF13358">
    <property type="entry name" value="DDE_3"/>
    <property type="match status" value="1"/>
</dbReference>
<proteinExistence type="predicted"/>
<dbReference type="GO" id="GO:0003676">
    <property type="term" value="F:nucleic acid binding"/>
    <property type="evidence" value="ECO:0007669"/>
    <property type="project" value="InterPro"/>
</dbReference>
<dbReference type="STRING" id="224013.ACX27_22010"/>
<sequence>MGILLGLMRELGRSKKGTRVYDVKPFYRGSRVTVVGAISHKSILAMKTLDKSMTGDDFKQFIQEELLPQLWPGAVVVMDNLRAHKIKGIKEMIESVGARVVYLSPYSPEFNPIEHLWWQLKAFIRKFSPHNKFAVEQLLALGVLLCSSQQLQNYFSHCCYCTS</sequence>
<dbReference type="Gene3D" id="3.30.420.10">
    <property type="entry name" value="Ribonuclease H-like superfamily/Ribonuclease H"/>
    <property type="match status" value="1"/>
</dbReference>
<evidence type="ECO:0000313" key="2">
    <source>
        <dbReference type="EMBL" id="ALF56507.1"/>
    </source>
</evidence>
<dbReference type="Proteomes" id="UP000062645">
    <property type="component" value="Chromosome"/>
</dbReference>
<reference evidence="3 4" key="3">
    <citation type="journal article" date="2016" name="Genome Announc.">
        <title>Draft Genome Sequence of the N2-Fixing Cyanobacterium Nostoc piscinale CENA21, Isolated from the Brazilian Amazon Floodplain.</title>
        <authorList>
            <person name="Leao T."/>
            <person name="Guimaraes P.I."/>
            <person name="de Melo A.G."/>
            <person name="Ramos R.T."/>
            <person name="Leao P.N."/>
            <person name="Silva A."/>
            <person name="Fiore M.F."/>
            <person name="Schneider M.P."/>
        </authorList>
    </citation>
    <scope>NUCLEOTIDE SEQUENCE [LARGE SCALE GENOMIC DNA]</scope>
    <source>
        <strain evidence="3 4">CENA21</strain>
    </source>
</reference>
<dbReference type="EMBL" id="CP012036">
    <property type="protein sequence ID" value="ALF56507.1"/>
    <property type="molecule type" value="Genomic_DNA"/>
</dbReference>
<gene>
    <name evidence="2" type="ORF">ACX27_22010</name>
    <name evidence="3" type="ORF">ACX27_24015</name>
</gene>
<dbReference type="InterPro" id="IPR038717">
    <property type="entry name" value="Tc1-like_DDE_dom"/>
</dbReference>
<dbReference type="AlphaFoldDB" id="A0A0M4TZF3"/>
<reference evidence="3" key="2">
    <citation type="submission" date="2015-07" db="EMBL/GenBank/DDBJ databases">
        <authorList>
            <person name="Noorani M."/>
        </authorList>
    </citation>
    <scope>NUCLEOTIDE SEQUENCE</scope>
    <source>
        <strain evidence="3">CENA21</strain>
    </source>
</reference>
<feature type="domain" description="Tc1-like transposase DDE" evidence="1">
    <location>
        <begin position="8"/>
        <end position="129"/>
    </location>
</feature>